<protein>
    <submittedName>
        <fullName evidence="1">Transposase</fullName>
    </submittedName>
</protein>
<evidence type="ECO:0000313" key="2">
    <source>
        <dbReference type="Proteomes" id="UP000192085"/>
    </source>
</evidence>
<dbReference type="Proteomes" id="UP000192085">
    <property type="component" value="Chromosome"/>
</dbReference>
<reference evidence="1 2" key="1">
    <citation type="journal article" date="2017" name="BMC Genomics">
        <title>Comparative and functional genomics of the Lactococcus lactis taxon; insights into evolution and niche adaptation.</title>
        <authorList>
            <person name="Kelleher P."/>
            <person name="Bottacini F."/>
            <person name="Mahony J."/>
            <person name="Kilcawley K.N."/>
            <person name="van Sinderen D."/>
        </authorList>
    </citation>
    <scope>NUCLEOTIDE SEQUENCE [LARGE SCALE GENOMIC DNA]</scope>
    <source>
        <strain evidence="1 2">275</strain>
    </source>
</reference>
<dbReference type="EMBL" id="CP015897">
    <property type="protein sequence ID" value="ARD98496.1"/>
    <property type="molecule type" value="Genomic_DNA"/>
</dbReference>
<name>A0A1V0NEZ7_LACLL</name>
<evidence type="ECO:0000313" key="1">
    <source>
        <dbReference type="EMBL" id="ARD98496.1"/>
    </source>
</evidence>
<organism evidence="1 2">
    <name type="scientific">Lactococcus lactis subsp. lactis</name>
    <name type="common">Streptococcus lactis</name>
    <dbReference type="NCBI Taxonomy" id="1360"/>
    <lineage>
        <taxon>Bacteria</taxon>
        <taxon>Bacillati</taxon>
        <taxon>Bacillota</taxon>
        <taxon>Bacilli</taxon>
        <taxon>Lactobacillales</taxon>
        <taxon>Streptococcaceae</taxon>
        <taxon>Lactococcus</taxon>
    </lineage>
</organism>
<dbReference type="RefSeq" id="WP_081144257.1">
    <property type="nucleotide sequence ID" value="NZ_CP015897.1"/>
</dbReference>
<sequence length="74" mass="8488">MSPKRNPLFVPLVVLYGPLPSVVPKQAQTTVGTTTAELKELAHWLLAQEVIQVYMDSTSQYWCPIWNFLECFDF</sequence>
<proteinExistence type="predicted"/>
<dbReference type="AlphaFoldDB" id="A0A1V0NEZ7"/>
<accession>A0A1V0NEZ7</accession>
<gene>
    <name evidence="1" type="ORF">LL275_0864</name>
</gene>